<dbReference type="InParanoid" id="A0A1D6KZ41"/>
<accession>A0A1D6KZ41</accession>
<evidence type="ECO:0000313" key="1">
    <source>
        <dbReference type="EMBL" id="ONM07642.1"/>
    </source>
</evidence>
<protein>
    <submittedName>
        <fullName evidence="1">Uncharacterized protein</fullName>
    </submittedName>
</protein>
<reference evidence="1" key="1">
    <citation type="submission" date="2015-12" db="EMBL/GenBank/DDBJ databases">
        <title>Update maize B73 reference genome by single molecule sequencing technologies.</title>
        <authorList>
            <consortium name="Maize Genome Sequencing Project"/>
            <person name="Ware D."/>
        </authorList>
    </citation>
    <scope>NUCLEOTIDE SEQUENCE [LARGE SCALE GENOMIC DNA]</scope>
    <source>
        <tissue evidence="1">Seedling</tissue>
    </source>
</reference>
<name>A0A1D6KZ41_MAIZE</name>
<dbReference type="EMBL" id="CM007647">
    <property type="protein sequence ID" value="ONM07642.1"/>
    <property type="molecule type" value="Genomic_DNA"/>
</dbReference>
<sequence length="96" mass="10656">MTDSPRTRVDERRSACDCDRWRGQQVGEEEQGEGQEDEWDVRRRRKQWCTHDVKCPRGCVIATGRVGVGGGVGQIRGGGACSYALCREWGGAEVEA</sequence>
<dbReference type="AlphaFoldDB" id="A0A1D6KZ41"/>
<organism evidence="1">
    <name type="scientific">Zea mays</name>
    <name type="common">Maize</name>
    <dbReference type="NCBI Taxonomy" id="4577"/>
    <lineage>
        <taxon>Eukaryota</taxon>
        <taxon>Viridiplantae</taxon>
        <taxon>Streptophyta</taxon>
        <taxon>Embryophyta</taxon>
        <taxon>Tracheophyta</taxon>
        <taxon>Spermatophyta</taxon>
        <taxon>Magnoliopsida</taxon>
        <taxon>Liliopsida</taxon>
        <taxon>Poales</taxon>
        <taxon>Poaceae</taxon>
        <taxon>PACMAD clade</taxon>
        <taxon>Panicoideae</taxon>
        <taxon>Andropogonodae</taxon>
        <taxon>Andropogoneae</taxon>
        <taxon>Tripsacinae</taxon>
        <taxon>Zea</taxon>
    </lineage>
</organism>
<gene>
    <name evidence="1" type="ORF">ZEAMMB73_Zm00001d033461</name>
</gene>
<proteinExistence type="predicted"/>